<gene>
    <name evidence="1" type="ordered locus">Psyc_0721</name>
</gene>
<evidence type="ECO:0000313" key="1">
    <source>
        <dbReference type="EMBL" id="AAZ18580.1"/>
    </source>
</evidence>
<proteinExistence type="predicted"/>
<accession>Q4FTS8</accession>
<dbReference type="AlphaFoldDB" id="Q4FTS8"/>
<keyword evidence="2" id="KW-1185">Reference proteome</keyword>
<reference evidence="1 2" key="1">
    <citation type="journal article" date="2010" name="Appl. Environ. Microbiol.">
        <title>The genome sequence of Psychrobacter arcticus 273-4, a psychroactive Siberian permafrost bacterium, reveals mechanisms for adaptation to low-temperature growth.</title>
        <authorList>
            <person name="Ayala-del-Rio H.L."/>
            <person name="Chain P.S."/>
            <person name="Grzymski J.J."/>
            <person name="Ponder M.A."/>
            <person name="Ivanova N."/>
            <person name="Bergholz P.W."/>
            <person name="Di Bartolo G."/>
            <person name="Hauser L."/>
            <person name="Land M."/>
            <person name="Bakermans C."/>
            <person name="Rodrigues D."/>
            <person name="Klappenbach J."/>
            <person name="Zarka D."/>
            <person name="Larimer F."/>
            <person name="Richardson P."/>
            <person name="Murray A."/>
            <person name="Thomashow M."/>
            <person name="Tiedje J.M."/>
        </authorList>
    </citation>
    <scope>NUCLEOTIDE SEQUENCE [LARGE SCALE GENOMIC DNA]</scope>
    <source>
        <strain evidence="2">DSM 17307 / VKM B-2377 / 273-4</strain>
    </source>
</reference>
<name>Q4FTS8_PSYA2</name>
<dbReference type="HOGENOM" id="CLU_2168929_0_0_6"/>
<dbReference type="EMBL" id="CP000082">
    <property type="protein sequence ID" value="AAZ18580.1"/>
    <property type="molecule type" value="Genomic_DNA"/>
</dbReference>
<protein>
    <submittedName>
        <fullName evidence="1">Uncharacterized protein</fullName>
    </submittedName>
</protein>
<sequence>MMLATKKQSDIAVSQRSFDAIMMLAITTVEDDIGSAPTVDTLLFDEAHQAYCAELLQSIIEWRAQNNQNRLCDTNAAQSYAYAKREALIKVAEIKLYNALHKGDCINEERI</sequence>
<dbReference type="Proteomes" id="UP000000546">
    <property type="component" value="Chromosome"/>
</dbReference>
<organism evidence="1 2">
    <name type="scientific">Psychrobacter arcticus (strain DSM 17307 / VKM B-2377 / 273-4)</name>
    <dbReference type="NCBI Taxonomy" id="259536"/>
    <lineage>
        <taxon>Bacteria</taxon>
        <taxon>Pseudomonadati</taxon>
        <taxon>Pseudomonadota</taxon>
        <taxon>Gammaproteobacteria</taxon>
        <taxon>Moraxellales</taxon>
        <taxon>Moraxellaceae</taxon>
        <taxon>Psychrobacter</taxon>
    </lineage>
</organism>
<evidence type="ECO:0000313" key="2">
    <source>
        <dbReference type="Proteomes" id="UP000000546"/>
    </source>
</evidence>
<dbReference type="KEGG" id="par:Psyc_0721"/>